<feature type="compositionally biased region" description="Polar residues" evidence="1">
    <location>
        <begin position="182"/>
        <end position="208"/>
    </location>
</feature>
<gene>
    <name evidence="2" type="ORF">CK203_039618</name>
</gene>
<dbReference type="Proteomes" id="UP000288805">
    <property type="component" value="Unassembled WGS sequence"/>
</dbReference>
<dbReference type="EMBL" id="QGNW01000230">
    <property type="protein sequence ID" value="RVW83250.1"/>
    <property type="molecule type" value="Genomic_DNA"/>
</dbReference>
<dbReference type="AlphaFoldDB" id="A0A438HFK8"/>
<accession>A0A438HFK8</accession>
<name>A0A438HFK8_VITVI</name>
<organism evidence="2 3">
    <name type="scientific">Vitis vinifera</name>
    <name type="common">Grape</name>
    <dbReference type="NCBI Taxonomy" id="29760"/>
    <lineage>
        <taxon>Eukaryota</taxon>
        <taxon>Viridiplantae</taxon>
        <taxon>Streptophyta</taxon>
        <taxon>Embryophyta</taxon>
        <taxon>Tracheophyta</taxon>
        <taxon>Spermatophyta</taxon>
        <taxon>Magnoliopsida</taxon>
        <taxon>eudicotyledons</taxon>
        <taxon>Gunneridae</taxon>
        <taxon>Pentapetalae</taxon>
        <taxon>rosids</taxon>
        <taxon>Vitales</taxon>
        <taxon>Vitaceae</taxon>
        <taxon>Viteae</taxon>
        <taxon>Vitis</taxon>
    </lineage>
</organism>
<evidence type="ECO:0000313" key="2">
    <source>
        <dbReference type="EMBL" id="RVW83250.1"/>
    </source>
</evidence>
<feature type="region of interest" description="Disordered" evidence="1">
    <location>
        <begin position="255"/>
        <end position="279"/>
    </location>
</feature>
<evidence type="ECO:0000256" key="1">
    <source>
        <dbReference type="SAM" id="MobiDB-lite"/>
    </source>
</evidence>
<protein>
    <submittedName>
        <fullName evidence="2">Uncharacterized protein</fullName>
    </submittedName>
</protein>
<proteinExistence type="predicted"/>
<evidence type="ECO:0000313" key="3">
    <source>
        <dbReference type="Proteomes" id="UP000288805"/>
    </source>
</evidence>
<sequence>MMFNLDLSLLEVLFVYIIKKGKKDIFSMFAHIPSLQLVTNLPDSNKGRAKGHVLVRGPWADLLKHPKMDFCPNNSLKLPSSHKRGRLVEWVEKASFDRLNKLFKITTIERHHQTLLSARNLLAVVQEPQPYVLNIFLRRLPKVVVPGEHFVLKDLPFYEKAREEDAKACQERLDQWEEKSRSGSPAQALEDNSSSSQLDTINLGTGPSQPQPEFIGLRVVNDPKEEEDMNDLRTRFLERHRKWLHEAIDIVPPPAKRACPEKAQEDPAGGASLSNVLHSDEAGPSTVAAIQPDVATPSNAPTAEEEARGTKAGPDVAVARELWMRRVIQPLQLLQAGRNSWRC</sequence>
<reference evidence="2 3" key="1">
    <citation type="journal article" date="2018" name="PLoS Genet.">
        <title>Population sequencing reveals clonal diversity and ancestral inbreeding in the grapevine cultivar Chardonnay.</title>
        <authorList>
            <person name="Roach M.J."/>
            <person name="Johnson D.L."/>
            <person name="Bohlmann J."/>
            <person name="van Vuuren H.J."/>
            <person name="Jones S.J."/>
            <person name="Pretorius I.S."/>
            <person name="Schmidt S.A."/>
            <person name="Borneman A.R."/>
        </authorList>
    </citation>
    <scope>NUCLEOTIDE SEQUENCE [LARGE SCALE GENOMIC DNA]</scope>
    <source>
        <strain evidence="3">cv. Chardonnay</strain>
        <tissue evidence="2">Leaf</tissue>
    </source>
</reference>
<comment type="caution">
    <text evidence="2">The sequence shown here is derived from an EMBL/GenBank/DDBJ whole genome shotgun (WGS) entry which is preliminary data.</text>
</comment>
<feature type="compositionally biased region" description="Basic and acidic residues" evidence="1">
    <location>
        <begin position="171"/>
        <end position="181"/>
    </location>
</feature>
<feature type="region of interest" description="Disordered" evidence="1">
    <location>
        <begin position="171"/>
        <end position="214"/>
    </location>
</feature>